<dbReference type="RefSeq" id="XP_033524596.1">
    <property type="nucleotide sequence ID" value="XM_033666613.1"/>
</dbReference>
<name>A0A6A6AEB7_9PLEO</name>
<feature type="region of interest" description="Disordered" evidence="1">
    <location>
        <begin position="28"/>
        <end position="53"/>
    </location>
</feature>
<protein>
    <submittedName>
        <fullName evidence="2">Uncharacterized protein</fullName>
    </submittedName>
</protein>
<proteinExistence type="predicted"/>
<feature type="compositionally biased region" description="Polar residues" evidence="1">
    <location>
        <begin position="755"/>
        <end position="771"/>
    </location>
</feature>
<gene>
    <name evidence="2" type="ORF">P153DRAFT_356018</name>
</gene>
<evidence type="ECO:0000313" key="3">
    <source>
        <dbReference type="Proteomes" id="UP000799771"/>
    </source>
</evidence>
<dbReference type="OrthoDB" id="3937309at2759"/>
<feature type="compositionally biased region" description="Low complexity" evidence="1">
    <location>
        <begin position="111"/>
        <end position="132"/>
    </location>
</feature>
<feature type="region of interest" description="Disordered" evidence="1">
    <location>
        <begin position="625"/>
        <end position="772"/>
    </location>
</feature>
<reference evidence="2" key="1">
    <citation type="journal article" date="2020" name="Stud. Mycol.">
        <title>101 Dothideomycetes genomes: a test case for predicting lifestyles and emergence of pathogens.</title>
        <authorList>
            <person name="Haridas S."/>
            <person name="Albert R."/>
            <person name="Binder M."/>
            <person name="Bloem J."/>
            <person name="Labutti K."/>
            <person name="Salamov A."/>
            <person name="Andreopoulos B."/>
            <person name="Baker S."/>
            <person name="Barry K."/>
            <person name="Bills G."/>
            <person name="Bluhm B."/>
            <person name="Cannon C."/>
            <person name="Castanera R."/>
            <person name="Culley D."/>
            <person name="Daum C."/>
            <person name="Ezra D."/>
            <person name="Gonzalez J."/>
            <person name="Henrissat B."/>
            <person name="Kuo A."/>
            <person name="Liang C."/>
            <person name="Lipzen A."/>
            <person name="Lutzoni F."/>
            <person name="Magnuson J."/>
            <person name="Mondo S."/>
            <person name="Nolan M."/>
            <person name="Ohm R."/>
            <person name="Pangilinan J."/>
            <person name="Park H.-J."/>
            <person name="Ramirez L."/>
            <person name="Alfaro M."/>
            <person name="Sun H."/>
            <person name="Tritt A."/>
            <person name="Yoshinaga Y."/>
            <person name="Zwiers L.-H."/>
            <person name="Turgeon B."/>
            <person name="Goodwin S."/>
            <person name="Spatafora J."/>
            <person name="Crous P."/>
            <person name="Grigoriev I."/>
        </authorList>
    </citation>
    <scope>NUCLEOTIDE SEQUENCE</scope>
    <source>
        <strain evidence="2">CBS 119687</strain>
    </source>
</reference>
<feature type="region of interest" description="Disordered" evidence="1">
    <location>
        <begin position="111"/>
        <end position="154"/>
    </location>
</feature>
<evidence type="ECO:0000256" key="1">
    <source>
        <dbReference type="SAM" id="MobiDB-lite"/>
    </source>
</evidence>
<dbReference type="GeneID" id="54407045"/>
<feature type="region of interest" description="Disordered" evidence="1">
    <location>
        <begin position="573"/>
        <end position="604"/>
    </location>
</feature>
<organism evidence="2 3">
    <name type="scientific">Dothidotthia symphoricarpi CBS 119687</name>
    <dbReference type="NCBI Taxonomy" id="1392245"/>
    <lineage>
        <taxon>Eukaryota</taxon>
        <taxon>Fungi</taxon>
        <taxon>Dikarya</taxon>
        <taxon>Ascomycota</taxon>
        <taxon>Pezizomycotina</taxon>
        <taxon>Dothideomycetes</taxon>
        <taxon>Pleosporomycetidae</taxon>
        <taxon>Pleosporales</taxon>
        <taxon>Dothidotthiaceae</taxon>
        <taxon>Dothidotthia</taxon>
    </lineage>
</organism>
<sequence>MLRLKPSELTLTSDDIEETFRRMAHRRAHAAAPNHHARSPMQSGRPILRRGPQRSMREAMRTLGDIPILRPQPHQTFHVPVEEDDEDHDTYEPLLSRGRQRIDSVVGVTTTSYTHQQHTSPTPSAASSISRSMQLPLRPARSHEESSIQASSDVQVLEDMVVPLDPMSGYPVFGRSRTNTSDEADKAPSQYGSTTPTSGPAELRGGGGRPNRSRLHPPSGRHAPVVTSSPPQHEASCPDPTDGHPNVENGMKIRHLKGYFTGTKWLDYDFVESHSLPHTEPRRPSERYPVPTRSRSSDSVPAFSLLRQRPEPSESSADDVFGGIAAPEPPSRLGGRVSHTSHTSDARNPYSLSGSRAAARSTRFDSGASSASLAYSYYELPGSRQSSGEQGQYVQSQYDGTAAVRTSNQGAYFSIPASQVRAPDSVPIPLPSCPSSHPAAATQHSISPLPAIPYARATRAATGSFNTTDVYGQYLDATTAAGRDLPSPLDQFQEHFRQLARAQNTRRAVSGQVNVPQHPVGNPDTNWTRRGVSGVVGQRYYTEDNPQMQRWSSHHLPQAPVPYATLRYPEHLSSPIVNPTRRSTPETRANHRSSELDLAGRSPHDLRAQTHESAYERLQTAIQAIQQTSARSSHQPGPSRFSMPQGTAAREVPNQSRMHSMHQHAAHRDPSHNYYDGTGLSSSPSYNPYTGTEPSSTPPQLQNYAHPEAPRTSPSFPPRLPSRHTSTQHPAEPSHRNNPTRPHHLAPPPHYRDLPSTSLTFDHGSGTTSRWSPLIRAATSSARPHRPRVSLLQMNQENEGEAEVQMMRLEQSAFEARFGEGAQMHVMDETPPRVGRVERFMG</sequence>
<feature type="region of interest" description="Disordered" evidence="1">
    <location>
        <begin position="275"/>
        <end position="355"/>
    </location>
</feature>
<feature type="region of interest" description="Disordered" evidence="1">
    <location>
        <begin position="168"/>
        <end position="249"/>
    </location>
</feature>
<keyword evidence="3" id="KW-1185">Reference proteome</keyword>
<dbReference type="AlphaFoldDB" id="A0A6A6AEB7"/>
<evidence type="ECO:0000313" key="2">
    <source>
        <dbReference type="EMBL" id="KAF2130209.1"/>
    </source>
</evidence>
<feature type="compositionally biased region" description="Basic and acidic residues" evidence="1">
    <location>
        <begin position="583"/>
        <end position="595"/>
    </location>
</feature>
<dbReference type="EMBL" id="ML977504">
    <property type="protein sequence ID" value="KAF2130209.1"/>
    <property type="molecule type" value="Genomic_DNA"/>
</dbReference>
<feature type="compositionally biased region" description="Polar residues" evidence="1">
    <location>
        <begin position="679"/>
        <end position="703"/>
    </location>
</feature>
<accession>A0A6A6AEB7</accession>
<feature type="region of interest" description="Disordered" evidence="1">
    <location>
        <begin position="510"/>
        <end position="530"/>
    </location>
</feature>
<dbReference type="Proteomes" id="UP000799771">
    <property type="component" value="Unassembled WGS sequence"/>
</dbReference>
<feature type="compositionally biased region" description="Basic and acidic residues" evidence="1">
    <location>
        <begin position="275"/>
        <end position="286"/>
    </location>
</feature>